<organism evidence="1 2">
    <name type="scientific">Mycolicibacterium brumae</name>
    <dbReference type="NCBI Taxonomy" id="85968"/>
    <lineage>
        <taxon>Bacteria</taxon>
        <taxon>Bacillati</taxon>
        <taxon>Actinomycetota</taxon>
        <taxon>Actinomycetes</taxon>
        <taxon>Mycobacteriales</taxon>
        <taxon>Mycobacteriaceae</taxon>
        <taxon>Mycolicibacterium</taxon>
    </lineage>
</organism>
<dbReference type="OrthoDB" id="5178774at2"/>
<dbReference type="AlphaFoldDB" id="A0A2G5PH74"/>
<dbReference type="EMBL" id="PDCN02000001">
    <property type="protein sequence ID" value="PIB77500.1"/>
    <property type="molecule type" value="Genomic_DNA"/>
</dbReference>
<dbReference type="InterPro" id="IPR019639">
    <property type="entry name" value="DUF2505"/>
</dbReference>
<keyword evidence="2" id="KW-1185">Reference proteome</keyword>
<comment type="caution">
    <text evidence="1">The sequence shown here is derived from an EMBL/GenBank/DDBJ whole genome shotgun (WGS) entry which is preliminary data.</text>
</comment>
<dbReference type="STRING" id="85968.GCA_900073015_01729"/>
<reference evidence="1 2" key="1">
    <citation type="journal article" date="2017" name="Infect. Genet. Evol.">
        <title>The new phylogeny of the genus Mycobacterium: The old and the news.</title>
        <authorList>
            <person name="Tortoli E."/>
            <person name="Fedrizzi T."/>
            <person name="Meehan C.J."/>
            <person name="Trovato A."/>
            <person name="Grottola A."/>
            <person name="Giacobazzi E."/>
            <person name="Serpini G.F."/>
            <person name="Tagliazucchi S."/>
            <person name="Fabio A."/>
            <person name="Bettua C."/>
            <person name="Bertorelli R."/>
            <person name="Frascaro F."/>
            <person name="De Sanctis V."/>
            <person name="Pecorari M."/>
            <person name="Jousson O."/>
            <person name="Segata N."/>
            <person name="Cirillo D.M."/>
        </authorList>
    </citation>
    <scope>NUCLEOTIDE SEQUENCE [LARGE SCALE GENOMIC DNA]</scope>
    <source>
        <strain evidence="1 2">CIP1034565</strain>
    </source>
</reference>
<protein>
    <submittedName>
        <fullName evidence="1">DUF2505 domain-containing protein</fullName>
    </submittedName>
</protein>
<proteinExistence type="predicted"/>
<dbReference type="RefSeq" id="WP_090588617.1">
    <property type="nucleotide sequence ID" value="NZ_CP104302.1"/>
</dbReference>
<sequence length="167" mass="17892">MPRSFDMAADYASSVPTVLAAFGDERYWLARLDASTGEAHLDQLTRDSDGAITVRTTEVLDSDTLPALVRQVYPGDLRVERSEHWSPVSGGSSTATVTGAVPGAPVRLAGNGTLSPAHAGSHLQLTVSVEVRIPLVGGKIEEMLGGQLRELIAYEQRFTTEWLTGRS</sequence>
<dbReference type="Proteomes" id="UP000230551">
    <property type="component" value="Unassembled WGS sequence"/>
</dbReference>
<name>A0A2G5PH74_9MYCO</name>
<gene>
    <name evidence="1" type="ORF">CQY22_000585</name>
</gene>
<evidence type="ECO:0000313" key="1">
    <source>
        <dbReference type="EMBL" id="PIB77500.1"/>
    </source>
</evidence>
<accession>A0A2G5PH74</accession>
<evidence type="ECO:0000313" key="2">
    <source>
        <dbReference type="Proteomes" id="UP000230551"/>
    </source>
</evidence>
<dbReference type="Pfam" id="PF10698">
    <property type="entry name" value="DUF2505"/>
    <property type="match status" value="1"/>
</dbReference>